<dbReference type="Proteomes" id="UP000487596">
    <property type="component" value="Unassembled WGS sequence"/>
</dbReference>
<dbReference type="InterPro" id="IPR011527">
    <property type="entry name" value="ABC1_TM_dom"/>
</dbReference>
<keyword evidence="2" id="KW-0812">Transmembrane</keyword>
<keyword evidence="6" id="KW-0472">Membrane</keyword>
<comment type="subcellular location">
    <subcellularLocation>
        <location evidence="1">Cell membrane</location>
        <topology evidence="1">Multi-pass membrane protein</topology>
    </subcellularLocation>
</comment>
<dbReference type="GO" id="GO:0140359">
    <property type="term" value="F:ABC-type transporter activity"/>
    <property type="evidence" value="ECO:0007669"/>
    <property type="project" value="InterPro"/>
</dbReference>
<evidence type="ECO:0000256" key="6">
    <source>
        <dbReference type="ARBA" id="ARBA00023136"/>
    </source>
</evidence>
<dbReference type="AlphaFoldDB" id="A0A6A2RRK6"/>
<proteinExistence type="predicted"/>
<evidence type="ECO:0000313" key="7">
    <source>
        <dbReference type="EMBL" id="KAB6138584.1"/>
    </source>
</evidence>
<gene>
    <name evidence="7" type="ORF">GA424_10855</name>
</gene>
<dbReference type="CDD" id="cd07346">
    <property type="entry name" value="ABC_6TM_exporters"/>
    <property type="match status" value="1"/>
</dbReference>
<keyword evidence="4 7" id="KW-0067">ATP-binding</keyword>
<dbReference type="InterPro" id="IPR003593">
    <property type="entry name" value="AAA+_ATPase"/>
</dbReference>
<dbReference type="PANTHER" id="PTHR24221">
    <property type="entry name" value="ATP-BINDING CASSETTE SUB-FAMILY B"/>
    <property type="match status" value="1"/>
</dbReference>
<dbReference type="SUPFAM" id="SSF90123">
    <property type="entry name" value="ABC transporter transmembrane region"/>
    <property type="match status" value="1"/>
</dbReference>
<evidence type="ECO:0000256" key="1">
    <source>
        <dbReference type="ARBA" id="ARBA00004651"/>
    </source>
</evidence>
<dbReference type="InterPro" id="IPR027417">
    <property type="entry name" value="P-loop_NTPase"/>
</dbReference>
<dbReference type="PANTHER" id="PTHR24221:SF654">
    <property type="entry name" value="ATP-BINDING CASSETTE SUB-FAMILY B MEMBER 6"/>
    <property type="match status" value="1"/>
</dbReference>
<reference evidence="7 8" key="1">
    <citation type="journal article" date="2019" name="Nat. Med.">
        <title>A library of human gut bacterial isolates paired with longitudinal multiomics data enables mechanistic microbiome research.</title>
        <authorList>
            <person name="Poyet M."/>
            <person name="Groussin M."/>
            <person name="Gibbons S.M."/>
            <person name="Avila-Pacheco J."/>
            <person name="Jiang X."/>
            <person name="Kearney S.M."/>
            <person name="Perrotta A.R."/>
            <person name="Berdy B."/>
            <person name="Zhao S."/>
            <person name="Lieberman T.D."/>
            <person name="Swanson P.K."/>
            <person name="Smith M."/>
            <person name="Roesemann S."/>
            <person name="Alexander J.E."/>
            <person name="Rich S.A."/>
            <person name="Livny J."/>
            <person name="Vlamakis H."/>
            <person name="Clish C."/>
            <person name="Bullock K."/>
            <person name="Deik A."/>
            <person name="Scott J."/>
            <person name="Pierce K.A."/>
            <person name="Xavier R.J."/>
            <person name="Alm E.J."/>
        </authorList>
    </citation>
    <scope>NUCLEOTIDE SEQUENCE [LARGE SCALE GENOMIC DNA]</scope>
    <source>
        <strain evidence="7 8">BIOML-A62</strain>
    </source>
</reference>
<organism evidence="7 8">
    <name type="scientific">Bacteroides xylanisolvens</name>
    <dbReference type="NCBI Taxonomy" id="371601"/>
    <lineage>
        <taxon>Bacteria</taxon>
        <taxon>Pseudomonadati</taxon>
        <taxon>Bacteroidota</taxon>
        <taxon>Bacteroidia</taxon>
        <taxon>Bacteroidales</taxon>
        <taxon>Bacteroidaceae</taxon>
        <taxon>Bacteroides</taxon>
    </lineage>
</organism>
<evidence type="ECO:0000256" key="4">
    <source>
        <dbReference type="ARBA" id="ARBA00022840"/>
    </source>
</evidence>
<dbReference type="Gene3D" id="1.20.1560.10">
    <property type="entry name" value="ABC transporter type 1, transmembrane domain"/>
    <property type="match status" value="1"/>
</dbReference>
<evidence type="ECO:0000313" key="8">
    <source>
        <dbReference type="Proteomes" id="UP000487596"/>
    </source>
</evidence>
<dbReference type="GO" id="GO:0016887">
    <property type="term" value="F:ATP hydrolysis activity"/>
    <property type="evidence" value="ECO:0007669"/>
    <property type="project" value="InterPro"/>
</dbReference>
<comment type="caution">
    <text evidence="7">The sequence shown here is derived from an EMBL/GenBank/DDBJ whole genome shotgun (WGS) entry which is preliminary data.</text>
</comment>
<dbReference type="GO" id="GO:0005886">
    <property type="term" value="C:plasma membrane"/>
    <property type="evidence" value="ECO:0007669"/>
    <property type="project" value="UniProtKB-SubCell"/>
</dbReference>
<dbReference type="SMART" id="SM00382">
    <property type="entry name" value="AAA"/>
    <property type="match status" value="1"/>
</dbReference>
<dbReference type="Gene3D" id="3.40.50.300">
    <property type="entry name" value="P-loop containing nucleotide triphosphate hydrolases"/>
    <property type="match status" value="1"/>
</dbReference>
<evidence type="ECO:0000256" key="3">
    <source>
        <dbReference type="ARBA" id="ARBA00022741"/>
    </source>
</evidence>
<dbReference type="GO" id="GO:0005524">
    <property type="term" value="F:ATP binding"/>
    <property type="evidence" value="ECO:0007669"/>
    <property type="project" value="UniProtKB-KW"/>
</dbReference>
<dbReference type="Pfam" id="PF00664">
    <property type="entry name" value="ABC_membrane"/>
    <property type="match status" value="1"/>
</dbReference>
<accession>A0A6A2RRK6</accession>
<dbReference type="InterPro" id="IPR003439">
    <property type="entry name" value="ABC_transporter-like_ATP-bd"/>
</dbReference>
<sequence length="564" mass="60826">MSTNDCIRWLWRVSGGYRLPVMARSLTGIAHAGVSLFSVWVSKCLIDAATGRGGGDMDLLVALLVACLAVRPLLSAAGTRLGSRTEIRFRNGLNSALFERQMESRLTGREALHTGDILNRMVEDTASVTDTLCRGIPAVTVLSVQLAGALWLLASMSVGLACTVVFIMPAALLLSKAYMRRMRAFSGRIRTAEGRIQSHMQEYLQHRILVRTLEFTPRAVGRLLLLQSGLREEVMRRADYSAFSRAVVLAGFAAGYATAFLWGVYGLRDGTVTFGVMTAFLQLVSQIQGPMVDLSRQIPAFIRTVTSAERLAELAAVPVEQRGAPVRLDGVPGVRMTHLSFAYPGGNRKVLDDFSHDFAPGSLTAVVGETGAGKSTLIRLVLALLSPDAGQVTLYDKERDTAVSPLTRCNLSYVPQGNTLVSGSIRDNLLMGNPDATDGELRAALHAAAADFVYTLPDSMDTLCGEQGAGLSEGQAQRISIARALLRPGRVLLLDEPTSSLDGETERLLLERLSGQVRDRTVILVTHRETAAALCGSSVHVRKIPGPSSRPVTSTEQEHDGKED</sequence>
<keyword evidence="5" id="KW-1133">Transmembrane helix</keyword>
<protein>
    <submittedName>
        <fullName evidence="7">ABC transporter ATP-binding protein</fullName>
    </submittedName>
</protein>
<dbReference type="InterPro" id="IPR039421">
    <property type="entry name" value="Type_1_exporter"/>
</dbReference>
<name>A0A6A2RRK6_9BACE</name>
<dbReference type="Pfam" id="PF00005">
    <property type="entry name" value="ABC_tran"/>
    <property type="match status" value="1"/>
</dbReference>
<dbReference type="RefSeq" id="WP_151921255.1">
    <property type="nucleotide sequence ID" value="NZ_CP120351.1"/>
</dbReference>
<keyword evidence="3" id="KW-0547">Nucleotide-binding</keyword>
<dbReference type="EMBL" id="WDEH01000015">
    <property type="protein sequence ID" value="KAB6138584.1"/>
    <property type="molecule type" value="Genomic_DNA"/>
</dbReference>
<evidence type="ECO:0000256" key="5">
    <source>
        <dbReference type="ARBA" id="ARBA00022989"/>
    </source>
</evidence>
<dbReference type="PROSITE" id="PS50893">
    <property type="entry name" value="ABC_TRANSPORTER_2"/>
    <property type="match status" value="1"/>
</dbReference>
<dbReference type="PROSITE" id="PS50929">
    <property type="entry name" value="ABC_TM1F"/>
    <property type="match status" value="1"/>
</dbReference>
<dbReference type="SUPFAM" id="SSF52540">
    <property type="entry name" value="P-loop containing nucleoside triphosphate hydrolases"/>
    <property type="match status" value="1"/>
</dbReference>
<evidence type="ECO:0000256" key="2">
    <source>
        <dbReference type="ARBA" id="ARBA00022692"/>
    </source>
</evidence>
<dbReference type="InterPro" id="IPR036640">
    <property type="entry name" value="ABC1_TM_sf"/>
</dbReference>